<dbReference type="Proteomes" id="UP001059836">
    <property type="component" value="Chromosome"/>
</dbReference>
<dbReference type="RefSeq" id="WP_213244261.1">
    <property type="nucleotide sequence ID" value="NZ_CP045806.1"/>
</dbReference>
<feature type="domain" description="Pyridoxamine 5'-phosphate oxidase N-terminal" evidence="1">
    <location>
        <begin position="5"/>
        <end position="126"/>
    </location>
</feature>
<organism evidence="2 3">
    <name type="scientific">Gordonia pseudamarae</name>
    <dbReference type="NCBI Taxonomy" id="2831662"/>
    <lineage>
        <taxon>Bacteria</taxon>
        <taxon>Bacillati</taxon>
        <taxon>Actinomycetota</taxon>
        <taxon>Actinomycetes</taxon>
        <taxon>Mycobacteriales</taxon>
        <taxon>Gordoniaceae</taxon>
        <taxon>Gordonia</taxon>
    </lineage>
</organism>
<dbReference type="Gene3D" id="2.30.110.10">
    <property type="entry name" value="Electron Transport, Fmn-binding Protein, Chain A"/>
    <property type="match status" value="1"/>
</dbReference>
<gene>
    <name evidence="2" type="ORF">GII31_15185</name>
</gene>
<dbReference type="InterPro" id="IPR011576">
    <property type="entry name" value="Pyridox_Oxase_N"/>
</dbReference>
<proteinExistence type="predicted"/>
<sequence>MIHTLPDEYRDLLERPLIGILATVSPDGRPSQQPMRFTWDGAHLRMSQTIPRRKFVPLQANPNYSFIITDPDIPERVLEITGWLVTVGGDPDGDFYRQLGRHYGNPDEPVPADVDDRVVLILDAQHFIPRTAPQAPSAAHAG</sequence>
<keyword evidence="3" id="KW-1185">Reference proteome</keyword>
<dbReference type="Pfam" id="PF01243">
    <property type="entry name" value="PNPOx_N"/>
    <property type="match status" value="1"/>
</dbReference>
<accession>A0ABX6IKY4</accession>
<evidence type="ECO:0000313" key="2">
    <source>
        <dbReference type="EMBL" id="QHN36014.1"/>
    </source>
</evidence>
<reference evidence="2" key="1">
    <citation type="journal article" date="2021" name="Nat. Microbiol.">
        <title>Cocultivation of an ultrasmall environmental parasitic bacterium with lytic ability against bacteria associated with wastewater foams.</title>
        <authorList>
            <person name="Batinovic S."/>
            <person name="Rose J.J.A."/>
            <person name="Ratcliffe J."/>
            <person name="Seviour R.J."/>
            <person name="Petrovski S."/>
        </authorList>
    </citation>
    <scope>NUCLEOTIDE SEQUENCE</scope>
    <source>
        <strain evidence="2">CON9</strain>
    </source>
</reference>
<protein>
    <submittedName>
        <fullName evidence="2">F420-dependent protein</fullName>
    </submittedName>
</protein>
<dbReference type="EMBL" id="CP045809">
    <property type="protein sequence ID" value="QHN36014.1"/>
    <property type="molecule type" value="Genomic_DNA"/>
</dbReference>
<evidence type="ECO:0000313" key="3">
    <source>
        <dbReference type="Proteomes" id="UP001059836"/>
    </source>
</evidence>
<evidence type="ECO:0000259" key="1">
    <source>
        <dbReference type="Pfam" id="PF01243"/>
    </source>
</evidence>
<name>A0ABX6IKY4_9ACTN</name>
<dbReference type="SUPFAM" id="SSF50475">
    <property type="entry name" value="FMN-binding split barrel"/>
    <property type="match status" value="1"/>
</dbReference>
<dbReference type="InterPro" id="IPR012349">
    <property type="entry name" value="Split_barrel_FMN-bd"/>
</dbReference>